<sequence>MSTMKKTITLLASSFLVSQCVSTTAIAAITEGELTIWINGDKGYNGLQAVGDRFAKETGIPVKVAHPDKATDKFQQAAATGNGPDIFIWAHDRLGEWAKSGLIAPLSPSKSIKSGIVDFSWDAVTVDGKVYGYPIAMEAVGLIYNKAIIKQPPKTVDEIFSLSTQLAKENKKAILWDYNNTYFTWGLFAGYGAYTFKKQPSGGYDVKDTGVNNEGGYQAGALLKKMIDEKVMPKGVDYGVMDAAFNKGEVAMMINGPWSWSNLKKSGIDFGVAPLPKINGQVGKPFVGVLAATINAASPNKELAVEFLENYMLQIEGLKKVNDDVPLGAVANKEYMKTLSKDPNIAATFNNAQAGEVMPNVPEMGAFWAAMKAALQNITSGRQPVKAALDDAAKRIVRNK</sequence>
<feature type="chain" id="PRO_5020843198" description="Maltodextrin-binding protein" evidence="5">
    <location>
        <begin position="28"/>
        <end position="400"/>
    </location>
</feature>
<comment type="similarity">
    <text evidence="1 5">Belongs to the bacterial solute-binding protein 1 family.</text>
</comment>
<dbReference type="SUPFAM" id="SSF53850">
    <property type="entry name" value="Periplasmic binding protein-like II"/>
    <property type="match status" value="1"/>
</dbReference>
<reference evidence="6 7" key="1">
    <citation type="submission" date="2017-04" db="EMBL/GenBank/DDBJ databases">
        <title>Draft genome sequence of Zooshikella ganghwensis VG4 isolated from Red Sea sediments.</title>
        <authorList>
            <person name="Rehman Z."/>
            <person name="Alam I."/>
            <person name="Kamau A."/>
            <person name="Bajic V."/>
            <person name="Leiknes T."/>
        </authorList>
    </citation>
    <scope>NUCLEOTIDE SEQUENCE [LARGE SCALE GENOMIC DNA]</scope>
    <source>
        <strain evidence="6 7">VG4</strain>
    </source>
</reference>
<dbReference type="InterPro" id="IPR006060">
    <property type="entry name" value="Maltose/Cyclodextrin-bd"/>
</dbReference>
<dbReference type="GO" id="GO:0015144">
    <property type="term" value="F:carbohydrate transmembrane transporter activity"/>
    <property type="evidence" value="ECO:0007669"/>
    <property type="project" value="InterPro"/>
</dbReference>
<proteinExistence type="inferred from homology"/>
<keyword evidence="3 5" id="KW-0762">Sugar transport</keyword>
<accession>A0A4P9VNS8</accession>
<comment type="caution">
    <text evidence="6">The sequence shown here is derived from an EMBL/GenBank/DDBJ whole genome shotgun (WGS) entry which is preliminary data.</text>
</comment>
<evidence type="ECO:0000256" key="3">
    <source>
        <dbReference type="ARBA" id="ARBA00022597"/>
    </source>
</evidence>
<evidence type="ECO:0000256" key="2">
    <source>
        <dbReference type="ARBA" id="ARBA00022448"/>
    </source>
</evidence>
<dbReference type="GO" id="GO:0042956">
    <property type="term" value="P:maltodextrin transmembrane transport"/>
    <property type="evidence" value="ECO:0007669"/>
    <property type="project" value="TreeGrafter"/>
</dbReference>
<dbReference type="AlphaFoldDB" id="A0A4P9VNS8"/>
<evidence type="ECO:0000256" key="5">
    <source>
        <dbReference type="RuleBase" id="RU365005"/>
    </source>
</evidence>
<dbReference type="NCBIfam" id="NF007011">
    <property type="entry name" value="PRK09474.1"/>
    <property type="match status" value="1"/>
</dbReference>
<dbReference type="GO" id="GO:1901982">
    <property type="term" value="F:maltose binding"/>
    <property type="evidence" value="ECO:0007669"/>
    <property type="project" value="TreeGrafter"/>
</dbReference>
<dbReference type="Proteomes" id="UP000257039">
    <property type="component" value="Unassembled WGS sequence"/>
</dbReference>
<dbReference type="EMBL" id="NDXW01000001">
    <property type="protein sequence ID" value="RDH44556.1"/>
    <property type="molecule type" value="Genomic_DNA"/>
</dbReference>
<keyword evidence="7" id="KW-1185">Reference proteome</keyword>
<keyword evidence="2 5" id="KW-0813">Transport</keyword>
<dbReference type="PRINTS" id="PR00181">
    <property type="entry name" value="MALTOSEBP"/>
</dbReference>
<dbReference type="Pfam" id="PF13416">
    <property type="entry name" value="SBP_bac_8"/>
    <property type="match status" value="1"/>
</dbReference>
<dbReference type="GO" id="GO:0055052">
    <property type="term" value="C:ATP-binding cassette (ABC) transporter complex, substrate-binding subunit-containing"/>
    <property type="evidence" value="ECO:0007669"/>
    <property type="project" value="TreeGrafter"/>
</dbReference>
<dbReference type="GO" id="GO:0015768">
    <property type="term" value="P:maltose transport"/>
    <property type="evidence" value="ECO:0007669"/>
    <property type="project" value="TreeGrafter"/>
</dbReference>
<evidence type="ECO:0000313" key="7">
    <source>
        <dbReference type="Proteomes" id="UP000257039"/>
    </source>
</evidence>
<dbReference type="Gene3D" id="3.40.190.10">
    <property type="entry name" value="Periplasmic binding protein-like II"/>
    <property type="match status" value="2"/>
</dbReference>
<name>A0A4P9VNS8_9GAMM</name>
<dbReference type="PANTHER" id="PTHR30061:SF50">
    <property type="entry name" value="MALTOSE_MALTODEXTRIN-BINDING PERIPLASMIC PROTEIN"/>
    <property type="match status" value="1"/>
</dbReference>
<evidence type="ECO:0000256" key="4">
    <source>
        <dbReference type="ARBA" id="ARBA00022729"/>
    </source>
</evidence>
<evidence type="ECO:0000256" key="1">
    <source>
        <dbReference type="ARBA" id="ARBA00008520"/>
    </source>
</evidence>
<comment type="subcellular location">
    <subcellularLocation>
        <location evidence="5">Periplasm</location>
    </subcellularLocation>
</comment>
<dbReference type="GO" id="GO:0042597">
    <property type="term" value="C:periplasmic space"/>
    <property type="evidence" value="ECO:0007669"/>
    <property type="project" value="UniProtKB-SubCell"/>
</dbReference>
<dbReference type="InterPro" id="IPR006059">
    <property type="entry name" value="SBP"/>
</dbReference>
<keyword evidence="5" id="KW-0574">Periplasm</keyword>
<protein>
    <recommendedName>
        <fullName evidence="5">Maltodextrin-binding protein</fullName>
    </recommendedName>
</protein>
<keyword evidence="4 5" id="KW-0732">Signal</keyword>
<evidence type="ECO:0000313" key="6">
    <source>
        <dbReference type="EMBL" id="RDH44556.1"/>
    </source>
</evidence>
<organism evidence="6 7">
    <name type="scientific">Zooshikella ganghwensis</name>
    <dbReference type="NCBI Taxonomy" id="202772"/>
    <lineage>
        <taxon>Bacteria</taxon>
        <taxon>Pseudomonadati</taxon>
        <taxon>Pseudomonadota</taxon>
        <taxon>Gammaproteobacteria</taxon>
        <taxon>Oceanospirillales</taxon>
        <taxon>Zooshikellaceae</taxon>
        <taxon>Zooshikella</taxon>
    </lineage>
</organism>
<comment type="function">
    <text evidence="5">Part of the ABC transporter complex MalEFGK involved in maltose/maltodextrin import. Binds maltose and higher maltodextrins.</text>
</comment>
<dbReference type="PANTHER" id="PTHR30061">
    <property type="entry name" value="MALTOSE-BINDING PERIPLASMIC PROTEIN"/>
    <property type="match status" value="1"/>
</dbReference>
<gene>
    <name evidence="6" type="ORF">B9G39_14555</name>
</gene>
<feature type="signal peptide" evidence="5">
    <location>
        <begin position="1"/>
        <end position="27"/>
    </location>
</feature>